<dbReference type="EMBL" id="RZIJ01000005">
    <property type="protein sequence ID" value="RUQ73800.1"/>
    <property type="molecule type" value="Genomic_DNA"/>
</dbReference>
<dbReference type="PROSITE" id="PS51257">
    <property type="entry name" value="PROKAR_LIPOPROTEIN"/>
    <property type="match status" value="1"/>
</dbReference>
<keyword evidence="1" id="KW-0732">Signal</keyword>
<gene>
    <name evidence="2" type="ORF">EJ913_09095</name>
</gene>
<dbReference type="InterPro" id="IPR021959">
    <property type="entry name" value="DUF3576"/>
</dbReference>
<evidence type="ECO:0000256" key="1">
    <source>
        <dbReference type="SAM" id="SignalP"/>
    </source>
</evidence>
<evidence type="ECO:0000313" key="2">
    <source>
        <dbReference type="EMBL" id="RUQ73800.1"/>
    </source>
</evidence>
<feature type="signal peptide" evidence="1">
    <location>
        <begin position="1"/>
        <end position="21"/>
    </location>
</feature>
<name>A0A433JBE2_9PROT</name>
<comment type="caution">
    <text evidence="2">The sequence shown here is derived from an EMBL/GenBank/DDBJ whole genome shotgun (WGS) entry which is preliminary data.</text>
</comment>
<feature type="chain" id="PRO_5019303437" evidence="1">
    <location>
        <begin position="22"/>
        <end position="179"/>
    </location>
</feature>
<evidence type="ECO:0000313" key="3">
    <source>
        <dbReference type="Proteomes" id="UP000280346"/>
    </source>
</evidence>
<keyword evidence="3" id="KW-1185">Reference proteome</keyword>
<protein>
    <submittedName>
        <fullName evidence="2">DUF3576 domain-containing protein</fullName>
    </submittedName>
</protein>
<dbReference type="Proteomes" id="UP000280346">
    <property type="component" value="Unassembled WGS sequence"/>
</dbReference>
<dbReference type="OrthoDB" id="8479681at2"/>
<dbReference type="AlphaFoldDB" id="A0A433JBE2"/>
<sequence length="179" mass="19517">MRRLTALRLAPVLLAASLGVAGCASWGGKTETMEEQIKNKDYKFGSLLGTEGGLNLFGKNKRGGDQDNANGLSVNSFLWRASLDTLSFMPIASADPFGGVILTDWYTPPDSPNERFKVNLYILDRQLRADGVRVSVFKQQRSGADWRDTNVGPETAGTLEDAVLTRARQLRVAQNAAAR</sequence>
<dbReference type="RefSeq" id="WP_126996951.1">
    <property type="nucleotide sequence ID" value="NZ_CP173190.1"/>
</dbReference>
<proteinExistence type="predicted"/>
<reference evidence="2 3" key="1">
    <citation type="submission" date="2018-12" db="EMBL/GenBank/DDBJ databases">
        <authorList>
            <person name="Yang Y."/>
        </authorList>
    </citation>
    <scope>NUCLEOTIDE SEQUENCE [LARGE SCALE GENOMIC DNA]</scope>
    <source>
        <strain evidence="2 3">GSF71</strain>
    </source>
</reference>
<accession>A0A433JBE2</accession>
<dbReference type="Pfam" id="PF12100">
    <property type="entry name" value="DUF3576"/>
    <property type="match status" value="1"/>
</dbReference>
<organism evidence="2 3">
    <name type="scientific">Azospirillum doebereinerae</name>
    <dbReference type="NCBI Taxonomy" id="92933"/>
    <lineage>
        <taxon>Bacteria</taxon>
        <taxon>Pseudomonadati</taxon>
        <taxon>Pseudomonadota</taxon>
        <taxon>Alphaproteobacteria</taxon>
        <taxon>Rhodospirillales</taxon>
        <taxon>Azospirillaceae</taxon>
        <taxon>Azospirillum</taxon>
    </lineage>
</organism>